<evidence type="ECO:0000256" key="1">
    <source>
        <dbReference type="ARBA" id="ARBA00023015"/>
    </source>
</evidence>
<evidence type="ECO:0000256" key="4">
    <source>
        <dbReference type="PROSITE-ProRule" id="PRU00335"/>
    </source>
</evidence>
<dbReference type="PROSITE" id="PS50977">
    <property type="entry name" value="HTH_TETR_2"/>
    <property type="match status" value="1"/>
</dbReference>
<keyword evidence="2 4" id="KW-0238">DNA-binding</keyword>
<dbReference type="AlphaFoldDB" id="A0A8J3UP95"/>
<feature type="domain" description="HTH tetR-type" evidence="5">
    <location>
        <begin position="1"/>
        <end position="61"/>
    </location>
</feature>
<evidence type="ECO:0000256" key="3">
    <source>
        <dbReference type="ARBA" id="ARBA00023163"/>
    </source>
</evidence>
<evidence type="ECO:0000313" key="6">
    <source>
        <dbReference type="EMBL" id="GII48722.1"/>
    </source>
</evidence>
<dbReference type="SUPFAM" id="SSF46689">
    <property type="entry name" value="Homeodomain-like"/>
    <property type="match status" value="1"/>
</dbReference>
<dbReference type="PANTHER" id="PTHR30055">
    <property type="entry name" value="HTH-TYPE TRANSCRIPTIONAL REGULATOR RUTR"/>
    <property type="match status" value="1"/>
</dbReference>
<dbReference type="PRINTS" id="PR00455">
    <property type="entry name" value="HTHTETR"/>
</dbReference>
<evidence type="ECO:0000313" key="7">
    <source>
        <dbReference type="Proteomes" id="UP000644610"/>
    </source>
</evidence>
<dbReference type="InterPro" id="IPR001647">
    <property type="entry name" value="HTH_TetR"/>
</dbReference>
<dbReference type="Pfam" id="PF00440">
    <property type="entry name" value="TetR_N"/>
    <property type="match status" value="1"/>
</dbReference>
<feature type="DNA-binding region" description="H-T-H motif" evidence="4">
    <location>
        <begin position="24"/>
        <end position="43"/>
    </location>
</feature>
<protein>
    <submittedName>
        <fullName evidence="6">TetR family transcriptional regulator</fullName>
    </submittedName>
</protein>
<gene>
    <name evidence="6" type="primary">rutR</name>
    <name evidence="6" type="ORF">Psi02_51460</name>
</gene>
<proteinExistence type="predicted"/>
<dbReference type="EMBL" id="BOOQ01000034">
    <property type="protein sequence ID" value="GII48722.1"/>
    <property type="molecule type" value="Genomic_DNA"/>
</dbReference>
<dbReference type="InterPro" id="IPR009057">
    <property type="entry name" value="Homeodomain-like_sf"/>
</dbReference>
<dbReference type="PANTHER" id="PTHR30055:SF238">
    <property type="entry name" value="MYCOFACTOCIN BIOSYNTHESIS TRANSCRIPTIONAL REGULATOR MFTR-RELATED"/>
    <property type="match status" value="1"/>
</dbReference>
<dbReference type="SUPFAM" id="SSF48498">
    <property type="entry name" value="Tetracyclin repressor-like, C-terminal domain"/>
    <property type="match status" value="1"/>
</dbReference>
<keyword evidence="3" id="KW-0804">Transcription</keyword>
<keyword evidence="7" id="KW-1185">Reference proteome</keyword>
<dbReference type="Gene3D" id="1.10.10.60">
    <property type="entry name" value="Homeodomain-like"/>
    <property type="match status" value="1"/>
</dbReference>
<evidence type="ECO:0000259" key="5">
    <source>
        <dbReference type="PROSITE" id="PS50977"/>
    </source>
</evidence>
<comment type="caution">
    <text evidence="6">The sequence shown here is derived from an EMBL/GenBank/DDBJ whole genome shotgun (WGS) entry which is preliminary data.</text>
</comment>
<reference evidence="6" key="1">
    <citation type="submission" date="2021-01" db="EMBL/GenBank/DDBJ databases">
        <title>Whole genome shotgun sequence of Planotetraspora silvatica NBRC 100141.</title>
        <authorList>
            <person name="Komaki H."/>
            <person name="Tamura T."/>
        </authorList>
    </citation>
    <scope>NUCLEOTIDE SEQUENCE</scope>
    <source>
        <strain evidence="6">NBRC 100141</strain>
    </source>
</reference>
<accession>A0A8J3UP95</accession>
<keyword evidence="1" id="KW-0805">Transcription regulation</keyword>
<dbReference type="GO" id="GO:0003700">
    <property type="term" value="F:DNA-binding transcription factor activity"/>
    <property type="evidence" value="ECO:0007669"/>
    <property type="project" value="TreeGrafter"/>
</dbReference>
<organism evidence="6 7">
    <name type="scientific">Planotetraspora silvatica</name>
    <dbReference type="NCBI Taxonomy" id="234614"/>
    <lineage>
        <taxon>Bacteria</taxon>
        <taxon>Bacillati</taxon>
        <taxon>Actinomycetota</taxon>
        <taxon>Actinomycetes</taxon>
        <taxon>Streptosporangiales</taxon>
        <taxon>Streptosporangiaceae</taxon>
        <taxon>Planotetraspora</taxon>
    </lineage>
</organism>
<name>A0A8J3UP95_9ACTN</name>
<dbReference type="InterPro" id="IPR050109">
    <property type="entry name" value="HTH-type_TetR-like_transc_reg"/>
</dbReference>
<dbReference type="Gene3D" id="1.10.357.10">
    <property type="entry name" value="Tetracycline Repressor, domain 2"/>
    <property type="match status" value="1"/>
</dbReference>
<sequence>MGTRDRIVAAAEQVINELGLARATTREIARAAGCSEALLYKHFSRKEDLFHAVLLERMPALTPAVARLSGQVGVATVAENLEEFARAAIAFYRRSLPLSAGLLAEASLLTGFRAMLAETGGGPHLPILLLGAYLREEQKIGRVDADADPDSAAALLLGACHHRSVLGSLVDLGPDDALAPGLVATLIAGLAPR</sequence>
<dbReference type="GO" id="GO:0000976">
    <property type="term" value="F:transcription cis-regulatory region binding"/>
    <property type="evidence" value="ECO:0007669"/>
    <property type="project" value="TreeGrafter"/>
</dbReference>
<dbReference type="Proteomes" id="UP000644610">
    <property type="component" value="Unassembled WGS sequence"/>
</dbReference>
<evidence type="ECO:0000256" key="2">
    <source>
        <dbReference type="ARBA" id="ARBA00023125"/>
    </source>
</evidence>
<dbReference type="InterPro" id="IPR036271">
    <property type="entry name" value="Tet_transcr_reg_TetR-rel_C_sf"/>
</dbReference>
<dbReference type="RefSeq" id="WP_203978171.1">
    <property type="nucleotide sequence ID" value="NZ_BAAAKY010000005.1"/>
</dbReference>